<evidence type="ECO:0000256" key="1">
    <source>
        <dbReference type="ARBA" id="ARBA00004196"/>
    </source>
</evidence>
<evidence type="ECO:0000259" key="8">
    <source>
        <dbReference type="Pfam" id="PF25967"/>
    </source>
</evidence>
<dbReference type="InterPro" id="IPR058625">
    <property type="entry name" value="MdtA-like_BSH"/>
</dbReference>
<evidence type="ECO:0000256" key="2">
    <source>
        <dbReference type="ARBA" id="ARBA00009477"/>
    </source>
</evidence>
<protein>
    <submittedName>
        <fullName evidence="9">Efflux RND transporter periplasmic adaptor subunit</fullName>
    </submittedName>
</protein>
<dbReference type="RefSeq" id="WP_251932249.1">
    <property type="nucleotide sequence ID" value="NZ_CP098747.1"/>
</dbReference>
<feature type="signal peptide" evidence="4">
    <location>
        <begin position="1"/>
        <end position="26"/>
    </location>
</feature>
<dbReference type="Gene3D" id="2.40.30.170">
    <property type="match status" value="1"/>
</dbReference>
<dbReference type="InterPro" id="IPR006143">
    <property type="entry name" value="RND_pump_MFP"/>
</dbReference>
<dbReference type="InterPro" id="IPR058624">
    <property type="entry name" value="MdtA-like_HH"/>
</dbReference>
<organism evidence="9 10">
    <name type="scientific">Sneathiella marina</name>
    <dbReference type="NCBI Taxonomy" id="2950108"/>
    <lineage>
        <taxon>Bacteria</taxon>
        <taxon>Pseudomonadati</taxon>
        <taxon>Pseudomonadota</taxon>
        <taxon>Alphaproteobacteria</taxon>
        <taxon>Sneathiellales</taxon>
        <taxon>Sneathiellaceae</taxon>
        <taxon>Sneathiella</taxon>
    </lineage>
</organism>
<dbReference type="SUPFAM" id="SSF111369">
    <property type="entry name" value="HlyD-like secretion proteins"/>
    <property type="match status" value="1"/>
</dbReference>
<feature type="coiled-coil region" evidence="3">
    <location>
        <begin position="96"/>
        <end position="168"/>
    </location>
</feature>
<evidence type="ECO:0000259" key="6">
    <source>
        <dbReference type="Pfam" id="PF25917"/>
    </source>
</evidence>
<dbReference type="NCBIfam" id="TIGR01730">
    <property type="entry name" value="RND_mfp"/>
    <property type="match status" value="1"/>
</dbReference>
<feature type="domain" description="Multidrug resistance protein MdtA-like C-terminal permuted SH3" evidence="8">
    <location>
        <begin position="299"/>
        <end position="358"/>
    </location>
</feature>
<feature type="domain" description="Multidrug resistance protein MdtA-like barrel-sandwich hybrid" evidence="6">
    <location>
        <begin position="68"/>
        <end position="196"/>
    </location>
</feature>
<dbReference type="Proteomes" id="UP001056291">
    <property type="component" value="Chromosome"/>
</dbReference>
<dbReference type="InterPro" id="IPR058627">
    <property type="entry name" value="MdtA-like_C"/>
</dbReference>
<dbReference type="PROSITE" id="PS51257">
    <property type="entry name" value="PROKAR_LIPOPROTEIN"/>
    <property type="match status" value="1"/>
</dbReference>
<proteinExistence type="inferred from homology"/>
<dbReference type="Gene3D" id="2.40.420.20">
    <property type="match status" value="1"/>
</dbReference>
<sequence>MLTKHFLFFPFAALLLLLISACDDKAATTQKSAPLVGVTTQVISKKETTQNITFVARVEAIDRFDAVSRVEGFITEKNFTDGEYVEAGTKLFQIETAQYQNDIDRIKAEIEGAKGTLKEAQQNLARANELIKRGNISEAKRDEYLATATNATANIKKLKADLSQAELNLSYTTISTPIPGRIGKTEITIGNLVNSSSGLLAQVYRFDPIYVSIAVSEKDLLEYRKTHSEGSAEQLKITLQMSDGDEYDHTGTINFVDNKVDPTTDTITVRATFPNPDRILFPNQYVTMSWDTLESQEELLVPQVAVLENQAGRYVLVVGDEDLVAVKNIQIGRKVGEDFTVKNGLAEGDKVIVEGLQKVRPGQKVAAKNAPSTDTSKD</sequence>
<evidence type="ECO:0000313" key="9">
    <source>
        <dbReference type="EMBL" id="USG59528.1"/>
    </source>
</evidence>
<keyword evidence="3" id="KW-0175">Coiled coil</keyword>
<evidence type="ECO:0000256" key="4">
    <source>
        <dbReference type="SAM" id="SignalP"/>
    </source>
</evidence>
<gene>
    <name evidence="9" type="ORF">NBZ79_10040</name>
</gene>
<dbReference type="PANTHER" id="PTHR30158">
    <property type="entry name" value="ACRA/E-RELATED COMPONENT OF DRUG EFFLUX TRANSPORTER"/>
    <property type="match status" value="1"/>
</dbReference>
<evidence type="ECO:0000313" key="10">
    <source>
        <dbReference type="Proteomes" id="UP001056291"/>
    </source>
</evidence>
<feature type="domain" description="Multidrug resistance protein MdtA-like beta-barrel" evidence="7">
    <location>
        <begin position="208"/>
        <end position="289"/>
    </location>
</feature>
<comment type="similarity">
    <text evidence="2">Belongs to the membrane fusion protein (MFP) (TC 8.A.1) family.</text>
</comment>
<dbReference type="Pfam" id="PF25917">
    <property type="entry name" value="BSH_RND"/>
    <property type="match status" value="1"/>
</dbReference>
<feature type="domain" description="Multidrug resistance protein MdtA-like alpha-helical hairpin" evidence="5">
    <location>
        <begin position="104"/>
        <end position="172"/>
    </location>
</feature>
<comment type="subcellular location">
    <subcellularLocation>
        <location evidence="1">Cell envelope</location>
    </subcellularLocation>
</comment>
<accession>A0ABY4W0A7</accession>
<dbReference type="Pfam" id="PF25944">
    <property type="entry name" value="Beta-barrel_RND"/>
    <property type="match status" value="1"/>
</dbReference>
<reference evidence="9" key="1">
    <citation type="submission" date="2022-06" db="EMBL/GenBank/DDBJ databases">
        <title>Sneathiella actinostolidae sp. nov., isolated from a sea anemonein the Western Pacific Ocean.</title>
        <authorList>
            <person name="Wei M.J."/>
        </authorList>
    </citation>
    <scope>NUCLEOTIDE SEQUENCE</scope>
    <source>
        <strain evidence="9">PHK-P5</strain>
    </source>
</reference>
<dbReference type="Pfam" id="PF25967">
    <property type="entry name" value="RND-MFP_C"/>
    <property type="match status" value="1"/>
</dbReference>
<name>A0ABY4W0A7_9PROT</name>
<dbReference type="Gene3D" id="2.40.50.100">
    <property type="match status" value="1"/>
</dbReference>
<feature type="chain" id="PRO_5046564929" evidence="4">
    <location>
        <begin position="27"/>
        <end position="378"/>
    </location>
</feature>
<evidence type="ECO:0000259" key="7">
    <source>
        <dbReference type="Pfam" id="PF25944"/>
    </source>
</evidence>
<evidence type="ECO:0000259" key="5">
    <source>
        <dbReference type="Pfam" id="PF25876"/>
    </source>
</evidence>
<dbReference type="EMBL" id="CP098747">
    <property type="protein sequence ID" value="USG59528.1"/>
    <property type="molecule type" value="Genomic_DNA"/>
</dbReference>
<evidence type="ECO:0000256" key="3">
    <source>
        <dbReference type="SAM" id="Coils"/>
    </source>
</evidence>
<keyword evidence="10" id="KW-1185">Reference proteome</keyword>
<dbReference type="PANTHER" id="PTHR30158:SF3">
    <property type="entry name" value="MULTIDRUG EFFLUX PUMP SUBUNIT ACRA-RELATED"/>
    <property type="match status" value="1"/>
</dbReference>
<dbReference type="Gene3D" id="1.10.287.470">
    <property type="entry name" value="Helix hairpin bin"/>
    <property type="match status" value="1"/>
</dbReference>
<dbReference type="InterPro" id="IPR058626">
    <property type="entry name" value="MdtA-like_b-barrel"/>
</dbReference>
<keyword evidence="4" id="KW-0732">Signal</keyword>
<dbReference type="Pfam" id="PF25876">
    <property type="entry name" value="HH_MFP_RND"/>
    <property type="match status" value="1"/>
</dbReference>